<feature type="region of interest" description="Disordered" evidence="1">
    <location>
        <begin position="119"/>
        <end position="146"/>
    </location>
</feature>
<dbReference type="Proteomes" id="UP000735302">
    <property type="component" value="Unassembled WGS sequence"/>
</dbReference>
<proteinExistence type="predicted"/>
<organism evidence="2 3">
    <name type="scientific">Plakobranchus ocellatus</name>
    <dbReference type="NCBI Taxonomy" id="259542"/>
    <lineage>
        <taxon>Eukaryota</taxon>
        <taxon>Metazoa</taxon>
        <taxon>Spiralia</taxon>
        <taxon>Lophotrochozoa</taxon>
        <taxon>Mollusca</taxon>
        <taxon>Gastropoda</taxon>
        <taxon>Heterobranchia</taxon>
        <taxon>Euthyneura</taxon>
        <taxon>Panpulmonata</taxon>
        <taxon>Sacoglossa</taxon>
        <taxon>Placobranchoidea</taxon>
        <taxon>Plakobranchidae</taxon>
        <taxon>Plakobranchus</taxon>
    </lineage>
</organism>
<accession>A0AAV3Z173</accession>
<evidence type="ECO:0000313" key="3">
    <source>
        <dbReference type="Proteomes" id="UP000735302"/>
    </source>
</evidence>
<feature type="compositionally biased region" description="Basic and acidic residues" evidence="1">
    <location>
        <begin position="40"/>
        <end position="72"/>
    </location>
</feature>
<feature type="compositionally biased region" description="Basic and acidic residues" evidence="1">
    <location>
        <begin position="123"/>
        <end position="141"/>
    </location>
</feature>
<sequence>MQGFMWWGGRDAEKRKGERRCEIRGSVRRKGELGKGGSKGAERREVERRYETRGGVTRKGEREEGERVEETEKREVRKVISGFLALRQTRVPVGEGGAGTHNRMVPADLMVDLLATVPPTPRTRTERQGAGDAHLQDDNGKKKQLSLPDSSYITQMESHSLNLHSFHSNRVSF</sequence>
<comment type="caution">
    <text evidence="2">The sequence shown here is derived from an EMBL/GenBank/DDBJ whole genome shotgun (WGS) entry which is preliminary data.</text>
</comment>
<name>A0AAV3Z173_9GAST</name>
<keyword evidence="3" id="KW-1185">Reference proteome</keyword>
<evidence type="ECO:0000256" key="1">
    <source>
        <dbReference type="SAM" id="MobiDB-lite"/>
    </source>
</evidence>
<evidence type="ECO:0000313" key="2">
    <source>
        <dbReference type="EMBL" id="GFN88267.1"/>
    </source>
</evidence>
<feature type="region of interest" description="Disordered" evidence="1">
    <location>
        <begin position="26"/>
        <end position="72"/>
    </location>
</feature>
<protein>
    <submittedName>
        <fullName evidence="2">Uncharacterized protein</fullName>
    </submittedName>
</protein>
<gene>
    <name evidence="2" type="ORF">PoB_001477300</name>
</gene>
<dbReference type="AlphaFoldDB" id="A0AAV3Z173"/>
<reference evidence="2 3" key="1">
    <citation type="journal article" date="2021" name="Elife">
        <title>Chloroplast acquisition without the gene transfer in kleptoplastic sea slugs, Plakobranchus ocellatus.</title>
        <authorList>
            <person name="Maeda T."/>
            <person name="Takahashi S."/>
            <person name="Yoshida T."/>
            <person name="Shimamura S."/>
            <person name="Takaki Y."/>
            <person name="Nagai Y."/>
            <person name="Toyoda A."/>
            <person name="Suzuki Y."/>
            <person name="Arimoto A."/>
            <person name="Ishii H."/>
            <person name="Satoh N."/>
            <person name="Nishiyama T."/>
            <person name="Hasebe M."/>
            <person name="Maruyama T."/>
            <person name="Minagawa J."/>
            <person name="Obokata J."/>
            <person name="Shigenobu S."/>
        </authorList>
    </citation>
    <scope>NUCLEOTIDE SEQUENCE [LARGE SCALE GENOMIC DNA]</scope>
</reference>
<dbReference type="EMBL" id="BLXT01001848">
    <property type="protein sequence ID" value="GFN88267.1"/>
    <property type="molecule type" value="Genomic_DNA"/>
</dbReference>